<dbReference type="AlphaFoldDB" id="A0A841R036"/>
<dbReference type="GO" id="GO:0090071">
    <property type="term" value="P:negative regulation of ribosome biogenesis"/>
    <property type="evidence" value="ECO:0007669"/>
    <property type="project" value="UniProtKB-UniRule"/>
</dbReference>
<evidence type="ECO:0000256" key="1">
    <source>
        <dbReference type="ARBA" id="ARBA00010574"/>
    </source>
</evidence>
<dbReference type="RefSeq" id="WP_159821967.1">
    <property type="nucleotide sequence ID" value="NZ_CABWNB010000001.1"/>
</dbReference>
<protein>
    <recommendedName>
        <fullName evidence="2">Ribosomal silencing factor RsfS</fullName>
    </recommendedName>
</protein>
<accession>A0A841R036</accession>
<sequence>MEIKQLTEQIVTLLESKKGKQIKVLNMEGITALADYFILVNAGNKKHSQALADEVTKLLTDNNVELLRENGYREGTWILQDFGSIIVHIFVPEERTYYDLDTMWGDAKIEQQISGAQ</sequence>
<keyword evidence="2" id="KW-0678">Repressor</keyword>
<keyword evidence="2" id="KW-0810">Translation regulation</keyword>
<comment type="subunit">
    <text evidence="2">Interacts with ribosomal protein uL14 (rplN).</text>
</comment>
<dbReference type="NCBIfam" id="TIGR00090">
    <property type="entry name" value="rsfS_iojap_ybeB"/>
    <property type="match status" value="1"/>
</dbReference>
<name>A0A841R036_9FIRM</name>
<evidence type="ECO:0000313" key="4">
    <source>
        <dbReference type="Proteomes" id="UP000591941"/>
    </source>
</evidence>
<comment type="similarity">
    <text evidence="1 2">Belongs to the Iojap/RsfS family.</text>
</comment>
<keyword evidence="4" id="KW-1185">Reference proteome</keyword>
<dbReference type="GO" id="GO:0043023">
    <property type="term" value="F:ribosomal large subunit binding"/>
    <property type="evidence" value="ECO:0007669"/>
    <property type="project" value="TreeGrafter"/>
</dbReference>
<comment type="function">
    <text evidence="2">Functions as a ribosomal silencing factor. Interacts with ribosomal protein uL14 (rplN), blocking formation of intersubunit bridge B8. Prevents association of the 30S and 50S ribosomal subunits and the formation of functional ribosomes, thus repressing translation.</text>
</comment>
<dbReference type="Gene3D" id="3.30.460.10">
    <property type="entry name" value="Beta Polymerase, domain 2"/>
    <property type="match status" value="1"/>
</dbReference>
<keyword evidence="2" id="KW-0963">Cytoplasm</keyword>
<dbReference type="GeneID" id="93485452"/>
<gene>
    <name evidence="2" type="primary">rsfS</name>
    <name evidence="3" type="ORF">HNR45_000168</name>
</gene>
<dbReference type="OrthoDB" id="9793681at2"/>
<dbReference type="GO" id="GO:0042256">
    <property type="term" value="P:cytosolic ribosome assembly"/>
    <property type="evidence" value="ECO:0007669"/>
    <property type="project" value="UniProtKB-UniRule"/>
</dbReference>
<dbReference type="EMBL" id="JACHHI010000001">
    <property type="protein sequence ID" value="MBB6477146.1"/>
    <property type="molecule type" value="Genomic_DNA"/>
</dbReference>
<proteinExistence type="inferred from homology"/>
<dbReference type="Proteomes" id="UP000591941">
    <property type="component" value="Unassembled WGS sequence"/>
</dbReference>
<dbReference type="SUPFAM" id="SSF81301">
    <property type="entry name" value="Nucleotidyltransferase"/>
    <property type="match status" value="1"/>
</dbReference>
<organism evidence="3 4">
    <name type="scientific">Negativicoccus succinicivorans</name>
    <dbReference type="NCBI Taxonomy" id="620903"/>
    <lineage>
        <taxon>Bacteria</taxon>
        <taxon>Bacillati</taxon>
        <taxon>Bacillota</taxon>
        <taxon>Negativicutes</taxon>
        <taxon>Veillonellales</taxon>
        <taxon>Veillonellaceae</taxon>
        <taxon>Negativicoccus</taxon>
    </lineage>
</organism>
<dbReference type="PANTHER" id="PTHR21043">
    <property type="entry name" value="IOJAP SUPERFAMILY ORTHOLOG"/>
    <property type="match status" value="1"/>
</dbReference>
<comment type="caution">
    <text evidence="3">The sequence shown here is derived from an EMBL/GenBank/DDBJ whole genome shotgun (WGS) entry which is preliminary data.</text>
</comment>
<evidence type="ECO:0000313" key="3">
    <source>
        <dbReference type="EMBL" id="MBB6477146.1"/>
    </source>
</evidence>
<dbReference type="PANTHER" id="PTHR21043:SF0">
    <property type="entry name" value="MITOCHONDRIAL ASSEMBLY OF RIBOSOMAL LARGE SUBUNIT PROTEIN 1"/>
    <property type="match status" value="1"/>
</dbReference>
<dbReference type="GO" id="GO:0005737">
    <property type="term" value="C:cytoplasm"/>
    <property type="evidence" value="ECO:0007669"/>
    <property type="project" value="UniProtKB-SubCell"/>
</dbReference>
<evidence type="ECO:0000256" key="2">
    <source>
        <dbReference type="HAMAP-Rule" id="MF_01477"/>
    </source>
</evidence>
<dbReference type="Pfam" id="PF02410">
    <property type="entry name" value="RsfS"/>
    <property type="match status" value="1"/>
</dbReference>
<comment type="subcellular location">
    <subcellularLocation>
        <location evidence="2">Cytoplasm</location>
    </subcellularLocation>
</comment>
<dbReference type="InterPro" id="IPR004394">
    <property type="entry name" value="Iojap/RsfS/C7orf30"/>
</dbReference>
<dbReference type="InterPro" id="IPR043519">
    <property type="entry name" value="NT_sf"/>
</dbReference>
<dbReference type="HAMAP" id="MF_01477">
    <property type="entry name" value="Iojap_RsfS"/>
    <property type="match status" value="1"/>
</dbReference>
<reference evidence="3 4" key="1">
    <citation type="submission" date="2020-08" db="EMBL/GenBank/DDBJ databases">
        <title>Genomic Encyclopedia of Type Strains, Phase IV (KMG-IV): sequencing the most valuable type-strain genomes for metagenomic binning, comparative biology and taxonomic classification.</title>
        <authorList>
            <person name="Goeker M."/>
        </authorList>
    </citation>
    <scope>NUCLEOTIDE SEQUENCE [LARGE SCALE GENOMIC DNA]</scope>
    <source>
        <strain evidence="3 4">DSM 21255</strain>
    </source>
</reference>
<dbReference type="GO" id="GO:0017148">
    <property type="term" value="P:negative regulation of translation"/>
    <property type="evidence" value="ECO:0007669"/>
    <property type="project" value="UniProtKB-UniRule"/>
</dbReference>